<dbReference type="GO" id="GO:0008961">
    <property type="term" value="F:phosphatidylglycerol-prolipoprotein diacylglyceryl transferase activity"/>
    <property type="evidence" value="ECO:0007669"/>
    <property type="project" value="InterPro"/>
</dbReference>
<dbReference type="Pfam" id="PF01790">
    <property type="entry name" value="LGT"/>
    <property type="match status" value="1"/>
</dbReference>
<accession>A0A3B1CZY6</accession>
<evidence type="ECO:0000256" key="5">
    <source>
        <dbReference type="ARBA" id="ARBA00023136"/>
    </source>
</evidence>
<keyword evidence="2 7" id="KW-0808">Transferase</keyword>
<feature type="transmembrane region" description="Helical" evidence="6">
    <location>
        <begin position="203"/>
        <end position="222"/>
    </location>
</feature>
<dbReference type="GO" id="GO:0042158">
    <property type="term" value="P:lipoprotein biosynthetic process"/>
    <property type="evidence" value="ECO:0007669"/>
    <property type="project" value="InterPro"/>
</dbReference>
<evidence type="ECO:0000256" key="2">
    <source>
        <dbReference type="ARBA" id="ARBA00022679"/>
    </source>
</evidence>
<keyword evidence="1" id="KW-1003">Cell membrane</keyword>
<evidence type="ECO:0000256" key="6">
    <source>
        <dbReference type="SAM" id="Phobius"/>
    </source>
</evidence>
<keyword evidence="4 6" id="KW-1133">Transmembrane helix</keyword>
<dbReference type="InterPro" id="IPR001640">
    <property type="entry name" value="Lgt"/>
</dbReference>
<evidence type="ECO:0000256" key="4">
    <source>
        <dbReference type="ARBA" id="ARBA00022989"/>
    </source>
</evidence>
<dbReference type="PANTHER" id="PTHR30589">
    <property type="entry name" value="PROLIPOPROTEIN DIACYLGLYCERYL TRANSFERASE"/>
    <property type="match status" value="1"/>
</dbReference>
<organism evidence="7">
    <name type="scientific">hydrothermal vent metagenome</name>
    <dbReference type="NCBI Taxonomy" id="652676"/>
    <lineage>
        <taxon>unclassified sequences</taxon>
        <taxon>metagenomes</taxon>
        <taxon>ecological metagenomes</taxon>
    </lineage>
</organism>
<proteinExistence type="inferred from homology"/>
<dbReference type="EMBL" id="UOGD01000286">
    <property type="protein sequence ID" value="VAX24915.1"/>
    <property type="molecule type" value="Genomic_DNA"/>
</dbReference>
<evidence type="ECO:0000256" key="3">
    <source>
        <dbReference type="ARBA" id="ARBA00022692"/>
    </source>
</evidence>
<dbReference type="PANTHER" id="PTHR30589:SF0">
    <property type="entry name" value="PHOSPHATIDYLGLYCEROL--PROLIPOPROTEIN DIACYLGLYCERYL TRANSFERASE"/>
    <property type="match status" value="1"/>
</dbReference>
<reference evidence="7" key="1">
    <citation type="submission" date="2018-06" db="EMBL/GenBank/DDBJ databases">
        <authorList>
            <person name="Zhirakovskaya E."/>
        </authorList>
    </citation>
    <scope>NUCLEOTIDE SEQUENCE</scope>
</reference>
<dbReference type="AlphaFoldDB" id="A0A3B1CZY6"/>
<protein>
    <submittedName>
        <fullName evidence="7">Prolipoprotein diacylglyceryl transferase</fullName>
    </submittedName>
</protein>
<feature type="transmembrane region" description="Helical" evidence="6">
    <location>
        <begin position="120"/>
        <end position="139"/>
    </location>
</feature>
<keyword evidence="7" id="KW-0449">Lipoprotein</keyword>
<keyword evidence="5 6" id="KW-0472">Membrane</keyword>
<dbReference type="NCBIfam" id="TIGR00544">
    <property type="entry name" value="lgt"/>
    <property type="match status" value="1"/>
</dbReference>
<feature type="transmembrane region" description="Helical" evidence="6">
    <location>
        <begin position="234"/>
        <end position="254"/>
    </location>
</feature>
<sequence>MLATITWSVSPEIISFGPIHIRWYGLLFATSFIIGFKIMEWIYKKEKKNLDDLNDLIWYMILGTVIGARLGHVLFYNPGYYLSHPIEILMVWKGGLASHGAAIGILTAIYLYSKKKKDQSFLYVMDRIVITVALAAFFIRTGNLFNSEIIGKPTDLPWGFIFTRVDNIPRHPTQLYEAFSYLASFFVLLSVYKKHDGKFKEGLLFGIFLIWIFGFRIFVEYFKENQSAFEQGMVLNMGQILSIPLVIFGLYLLFRKPKAVPVKVSHRKKNHPKRS</sequence>
<feature type="transmembrane region" description="Helical" evidence="6">
    <location>
        <begin position="56"/>
        <end position="76"/>
    </location>
</feature>
<name>A0A3B1CZY6_9ZZZZ</name>
<evidence type="ECO:0000256" key="1">
    <source>
        <dbReference type="ARBA" id="ARBA00022475"/>
    </source>
</evidence>
<gene>
    <name evidence="7" type="ORF">MNBD_IGNAVI01-2179</name>
</gene>
<feature type="transmembrane region" description="Helical" evidence="6">
    <location>
        <begin position="23"/>
        <end position="44"/>
    </location>
</feature>
<dbReference type="GO" id="GO:0005886">
    <property type="term" value="C:plasma membrane"/>
    <property type="evidence" value="ECO:0007669"/>
    <property type="project" value="InterPro"/>
</dbReference>
<feature type="transmembrane region" description="Helical" evidence="6">
    <location>
        <begin position="174"/>
        <end position="191"/>
    </location>
</feature>
<feature type="transmembrane region" description="Helical" evidence="6">
    <location>
        <begin position="96"/>
        <end position="113"/>
    </location>
</feature>
<keyword evidence="3 6" id="KW-0812">Transmembrane</keyword>
<dbReference type="HAMAP" id="MF_01147">
    <property type="entry name" value="Lgt"/>
    <property type="match status" value="1"/>
</dbReference>
<evidence type="ECO:0000313" key="7">
    <source>
        <dbReference type="EMBL" id="VAX24915.1"/>
    </source>
</evidence>